<name>A0AAV7MUA1_PLEWA</name>
<reference evidence="2" key="1">
    <citation type="journal article" date="2022" name="bioRxiv">
        <title>Sequencing and chromosome-scale assembly of the giantPleurodeles waltlgenome.</title>
        <authorList>
            <person name="Brown T."/>
            <person name="Elewa A."/>
            <person name="Iarovenko S."/>
            <person name="Subramanian E."/>
            <person name="Araus A.J."/>
            <person name="Petzold A."/>
            <person name="Susuki M."/>
            <person name="Suzuki K.-i.T."/>
            <person name="Hayashi T."/>
            <person name="Toyoda A."/>
            <person name="Oliveira C."/>
            <person name="Osipova E."/>
            <person name="Leigh N.D."/>
            <person name="Simon A."/>
            <person name="Yun M.H."/>
        </authorList>
    </citation>
    <scope>NUCLEOTIDE SEQUENCE</scope>
    <source>
        <strain evidence="2">20211129_DDA</strain>
        <tissue evidence="2">Liver</tissue>
    </source>
</reference>
<evidence type="ECO:0000256" key="1">
    <source>
        <dbReference type="SAM" id="MobiDB-lite"/>
    </source>
</evidence>
<gene>
    <name evidence="2" type="ORF">NDU88_004124</name>
</gene>
<comment type="caution">
    <text evidence="2">The sequence shown here is derived from an EMBL/GenBank/DDBJ whole genome shotgun (WGS) entry which is preliminary data.</text>
</comment>
<dbReference type="EMBL" id="JANPWB010000013">
    <property type="protein sequence ID" value="KAJ1106724.1"/>
    <property type="molecule type" value="Genomic_DNA"/>
</dbReference>
<proteinExistence type="predicted"/>
<sequence length="264" mass="29322">MKRVMGQGDLDQELREKGGRGDKKQRENGSKIEIGDWVKVKPGRISGRLTKFRGPYKVKEVQESFIVLENGEKWNMCRVALYERGNAGNVVRGDDAGRLKCSGFMLMDDGELLCREEKERSTWSGTEERSKRIRSVRQRAPPKHHGVFCYPPVLAQGYGYMDLEESPHLLLRSTGTLCPREPYALLGASLISRALKSAPRCPAAFPHLLLRSTGTLSQGTLCLAGGWSHLAGAQKRATVPRSVPVYTSQRPTGGRAGQPLMVMR</sequence>
<accession>A0AAV7MUA1</accession>
<evidence type="ECO:0000313" key="3">
    <source>
        <dbReference type="Proteomes" id="UP001066276"/>
    </source>
</evidence>
<dbReference type="AlphaFoldDB" id="A0AAV7MUA1"/>
<evidence type="ECO:0000313" key="2">
    <source>
        <dbReference type="EMBL" id="KAJ1106724.1"/>
    </source>
</evidence>
<organism evidence="2 3">
    <name type="scientific">Pleurodeles waltl</name>
    <name type="common">Iberian ribbed newt</name>
    <dbReference type="NCBI Taxonomy" id="8319"/>
    <lineage>
        <taxon>Eukaryota</taxon>
        <taxon>Metazoa</taxon>
        <taxon>Chordata</taxon>
        <taxon>Craniata</taxon>
        <taxon>Vertebrata</taxon>
        <taxon>Euteleostomi</taxon>
        <taxon>Amphibia</taxon>
        <taxon>Batrachia</taxon>
        <taxon>Caudata</taxon>
        <taxon>Salamandroidea</taxon>
        <taxon>Salamandridae</taxon>
        <taxon>Pleurodelinae</taxon>
        <taxon>Pleurodeles</taxon>
    </lineage>
</organism>
<feature type="compositionally biased region" description="Basic and acidic residues" evidence="1">
    <location>
        <begin position="12"/>
        <end position="28"/>
    </location>
</feature>
<feature type="region of interest" description="Disordered" evidence="1">
    <location>
        <begin position="245"/>
        <end position="264"/>
    </location>
</feature>
<protein>
    <submittedName>
        <fullName evidence="2">Uncharacterized protein</fullName>
    </submittedName>
</protein>
<keyword evidence="3" id="KW-1185">Reference proteome</keyword>
<dbReference type="Proteomes" id="UP001066276">
    <property type="component" value="Chromosome 9"/>
</dbReference>
<feature type="region of interest" description="Disordered" evidence="1">
    <location>
        <begin position="1"/>
        <end position="28"/>
    </location>
</feature>